<evidence type="ECO:0000313" key="7">
    <source>
        <dbReference type="Proteomes" id="UP000621560"/>
    </source>
</evidence>
<evidence type="ECO:0000259" key="5">
    <source>
        <dbReference type="PROSITE" id="PS50931"/>
    </source>
</evidence>
<evidence type="ECO:0000256" key="3">
    <source>
        <dbReference type="ARBA" id="ARBA00023125"/>
    </source>
</evidence>
<evidence type="ECO:0000256" key="1">
    <source>
        <dbReference type="ARBA" id="ARBA00009437"/>
    </source>
</evidence>
<evidence type="ECO:0000313" key="6">
    <source>
        <dbReference type="EMBL" id="MBD2846320.1"/>
    </source>
</evidence>
<comment type="similarity">
    <text evidence="1">Belongs to the LysR transcriptional regulatory family.</text>
</comment>
<dbReference type="Pfam" id="PF00126">
    <property type="entry name" value="HTH_1"/>
    <property type="match status" value="1"/>
</dbReference>
<dbReference type="InterPro" id="IPR005119">
    <property type="entry name" value="LysR_subst-bd"/>
</dbReference>
<dbReference type="CDD" id="cd05466">
    <property type="entry name" value="PBP2_LTTR_substrate"/>
    <property type="match status" value="1"/>
</dbReference>
<evidence type="ECO:0000256" key="4">
    <source>
        <dbReference type="ARBA" id="ARBA00023163"/>
    </source>
</evidence>
<dbReference type="InterPro" id="IPR036390">
    <property type="entry name" value="WH_DNA-bd_sf"/>
</dbReference>
<keyword evidence="4" id="KW-0804">Transcription</keyword>
<dbReference type="RefSeq" id="WP_190918643.1">
    <property type="nucleotide sequence ID" value="NZ_JACXIZ010000022.1"/>
</dbReference>
<evidence type="ECO:0000256" key="2">
    <source>
        <dbReference type="ARBA" id="ARBA00023015"/>
    </source>
</evidence>
<name>A0A927BV55_9BACL</name>
<dbReference type="GO" id="GO:0003677">
    <property type="term" value="F:DNA binding"/>
    <property type="evidence" value="ECO:0007669"/>
    <property type="project" value="UniProtKB-KW"/>
</dbReference>
<dbReference type="EMBL" id="JACXIZ010000022">
    <property type="protein sequence ID" value="MBD2846320.1"/>
    <property type="molecule type" value="Genomic_DNA"/>
</dbReference>
<keyword evidence="3" id="KW-0238">DNA-binding</keyword>
<dbReference type="FunFam" id="1.10.10.10:FF:000001">
    <property type="entry name" value="LysR family transcriptional regulator"/>
    <property type="match status" value="1"/>
</dbReference>
<dbReference type="SUPFAM" id="SSF53850">
    <property type="entry name" value="Periplasmic binding protein-like II"/>
    <property type="match status" value="1"/>
</dbReference>
<dbReference type="Gene3D" id="3.40.190.290">
    <property type="match status" value="1"/>
</dbReference>
<dbReference type="InterPro" id="IPR036388">
    <property type="entry name" value="WH-like_DNA-bd_sf"/>
</dbReference>
<dbReference type="AlphaFoldDB" id="A0A927BV55"/>
<feature type="domain" description="HTH lysR-type" evidence="5">
    <location>
        <begin position="1"/>
        <end position="58"/>
    </location>
</feature>
<reference evidence="6" key="1">
    <citation type="submission" date="2020-09" db="EMBL/GenBank/DDBJ databases">
        <title>A novel bacterium of genus Paenibacillus, isolated from South China Sea.</title>
        <authorList>
            <person name="Huang H."/>
            <person name="Mo K."/>
            <person name="Hu Y."/>
        </authorList>
    </citation>
    <scope>NUCLEOTIDE SEQUENCE</scope>
    <source>
        <strain evidence="6">IB182496</strain>
    </source>
</reference>
<sequence length="296" mass="32641">MQLEQLHYVIEVERTGSISAAAQRLHVSQSAVSKAISRLEKELGVTVFHRLPTGVVPTDSGRALIGKAREIAAKLQELERLADSHSRNERARLAIVCVPMYLPILSDALERLTTGHPRLQLELTEKSSAEIADDLLQERADLGFAILSEEIEAHPQLQTIALMQTAAWVCVGAESPLAQRPCLAPEELVEQQIVMYNGSLMHWLGQYLNRPLHYSVVTNNLESIRRKVAQGSAISILSALTVANRRFLEDGDIAAVPLHVEAVPYHLQIGLVKRRQGQLTGAAKALLRMLQQATPN</sequence>
<comment type="caution">
    <text evidence="6">The sequence shown here is derived from an EMBL/GenBank/DDBJ whole genome shotgun (WGS) entry which is preliminary data.</text>
</comment>
<dbReference type="InterPro" id="IPR050950">
    <property type="entry name" value="HTH-type_LysR_regulators"/>
</dbReference>
<accession>A0A927BV55</accession>
<keyword evidence="7" id="KW-1185">Reference proteome</keyword>
<dbReference type="GO" id="GO:0003700">
    <property type="term" value="F:DNA-binding transcription factor activity"/>
    <property type="evidence" value="ECO:0007669"/>
    <property type="project" value="InterPro"/>
</dbReference>
<organism evidence="6 7">
    <name type="scientific">Paenibacillus sabuli</name>
    <dbReference type="NCBI Taxonomy" id="2772509"/>
    <lineage>
        <taxon>Bacteria</taxon>
        <taxon>Bacillati</taxon>
        <taxon>Bacillota</taxon>
        <taxon>Bacilli</taxon>
        <taxon>Bacillales</taxon>
        <taxon>Paenibacillaceae</taxon>
        <taxon>Paenibacillus</taxon>
    </lineage>
</organism>
<dbReference type="PROSITE" id="PS50931">
    <property type="entry name" value="HTH_LYSR"/>
    <property type="match status" value="1"/>
</dbReference>
<proteinExistence type="inferred from homology"/>
<dbReference type="InterPro" id="IPR000847">
    <property type="entry name" value="LysR_HTH_N"/>
</dbReference>
<dbReference type="Gene3D" id="1.10.10.10">
    <property type="entry name" value="Winged helix-like DNA-binding domain superfamily/Winged helix DNA-binding domain"/>
    <property type="match status" value="1"/>
</dbReference>
<dbReference type="Pfam" id="PF03466">
    <property type="entry name" value="LysR_substrate"/>
    <property type="match status" value="1"/>
</dbReference>
<dbReference type="PRINTS" id="PR00039">
    <property type="entry name" value="HTHLYSR"/>
</dbReference>
<dbReference type="PANTHER" id="PTHR30419">
    <property type="entry name" value="HTH-TYPE TRANSCRIPTIONAL REGULATOR YBHD"/>
    <property type="match status" value="1"/>
</dbReference>
<dbReference type="SUPFAM" id="SSF46785">
    <property type="entry name" value="Winged helix' DNA-binding domain"/>
    <property type="match status" value="1"/>
</dbReference>
<gene>
    <name evidence="6" type="ORF">IDH44_14040</name>
</gene>
<dbReference type="PANTHER" id="PTHR30419:SF30">
    <property type="entry name" value="LYSR FAMILY TRANSCRIPTIONAL REGULATOR"/>
    <property type="match status" value="1"/>
</dbReference>
<dbReference type="Proteomes" id="UP000621560">
    <property type="component" value="Unassembled WGS sequence"/>
</dbReference>
<keyword evidence="2" id="KW-0805">Transcription regulation</keyword>
<dbReference type="GO" id="GO:0005829">
    <property type="term" value="C:cytosol"/>
    <property type="evidence" value="ECO:0007669"/>
    <property type="project" value="TreeGrafter"/>
</dbReference>
<protein>
    <submittedName>
        <fullName evidence="6">LysR family transcriptional regulator</fullName>
    </submittedName>
</protein>